<dbReference type="Pfam" id="PF01261">
    <property type="entry name" value="AP_endonuc_2"/>
    <property type="match status" value="1"/>
</dbReference>
<organism evidence="3 4">
    <name type="scientific">Aspergillus pseudonomiae</name>
    <dbReference type="NCBI Taxonomy" id="1506151"/>
    <lineage>
        <taxon>Eukaryota</taxon>
        <taxon>Fungi</taxon>
        <taxon>Dikarya</taxon>
        <taxon>Ascomycota</taxon>
        <taxon>Pezizomycotina</taxon>
        <taxon>Eurotiomycetes</taxon>
        <taxon>Eurotiomycetidae</taxon>
        <taxon>Eurotiales</taxon>
        <taxon>Aspergillaceae</taxon>
        <taxon>Aspergillus</taxon>
        <taxon>Aspergillus subgen. Circumdati</taxon>
    </lineage>
</organism>
<dbReference type="GeneID" id="43669695"/>
<dbReference type="SUPFAM" id="SSF53223">
    <property type="entry name" value="Aminoacid dehydrogenase-like, N-terminal domain"/>
    <property type="match status" value="1"/>
</dbReference>
<protein>
    <submittedName>
        <fullName evidence="3">3-dehydroshikimate dehydratase</fullName>
    </submittedName>
</protein>
<name>A0A5N7D787_9EURO</name>
<proteinExistence type="predicted"/>
<evidence type="ECO:0000313" key="3">
    <source>
        <dbReference type="EMBL" id="KAE8402077.1"/>
    </source>
</evidence>
<dbReference type="Gene3D" id="3.40.50.720">
    <property type="entry name" value="NAD(P)-binding Rossmann-like Domain"/>
    <property type="match status" value="1"/>
</dbReference>
<accession>A0A5N7D787</accession>
<dbReference type="SUPFAM" id="SSF51735">
    <property type="entry name" value="NAD(P)-binding Rossmann-fold domains"/>
    <property type="match status" value="1"/>
</dbReference>
<dbReference type="Pfam" id="PF08501">
    <property type="entry name" value="Shikimate_dh_N"/>
    <property type="match status" value="1"/>
</dbReference>
<evidence type="ECO:0000313" key="4">
    <source>
        <dbReference type="Proteomes" id="UP000325579"/>
    </source>
</evidence>
<dbReference type="PANTHER" id="PTHR12110:SF57">
    <property type="entry name" value="DIOXYGENASE, PUTATIVE-RELATED"/>
    <property type="match status" value="1"/>
</dbReference>
<dbReference type="Gene3D" id="3.20.20.150">
    <property type="entry name" value="Divalent-metal-dependent TIM barrel enzymes"/>
    <property type="match status" value="1"/>
</dbReference>
<dbReference type="SUPFAM" id="SSF51658">
    <property type="entry name" value="Xylose isomerase-like"/>
    <property type="match status" value="1"/>
</dbReference>
<dbReference type="InterPro" id="IPR050312">
    <property type="entry name" value="IolE/XylAMocC-like"/>
</dbReference>
<dbReference type="InterPro" id="IPR013022">
    <property type="entry name" value="Xyl_isomerase-like_TIM-brl"/>
</dbReference>
<dbReference type="Gene3D" id="3.40.50.10860">
    <property type="entry name" value="Leucine Dehydrogenase, chain A, domain 1"/>
    <property type="match status" value="1"/>
</dbReference>
<gene>
    <name evidence="3" type="ORF">BDV37DRAFT_273142</name>
</gene>
<dbReference type="GO" id="GO:0004764">
    <property type="term" value="F:shikimate 3-dehydrogenase (NADP+) activity"/>
    <property type="evidence" value="ECO:0007669"/>
    <property type="project" value="InterPro"/>
</dbReference>
<dbReference type="EMBL" id="ML736792">
    <property type="protein sequence ID" value="KAE8402077.1"/>
    <property type="molecule type" value="Genomic_DNA"/>
</dbReference>
<dbReference type="Proteomes" id="UP000325579">
    <property type="component" value="Unassembled WGS sequence"/>
</dbReference>
<evidence type="ECO:0000259" key="1">
    <source>
        <dbReference type="Pfam" id="PF01261"/>
    </source>
</evidence>
<dbReference type="InterPro" id="IPR013708">
    <property type="entry name" value="Shikimate_DH-bd_N"/>
</dbReference>
<dbReference type="InterPro" id="IPR036291">
    <property type="entry name" value="NAD(P)-bd_dom_sf"/>
</dbReference>
<evidence type="ECO:0000259" key="2">
    <source>
        <dbReference type="Pfam" id="PF08501"/>
    </source>
</evidence>
<dbReference type="InterPro" id="IPR036237">
    <property type="entry name" value="Xyl_isomerase-like_sf"/>
</dbReference>
<dbReference type="RefSeq" id="XP_031939396.1">
    <property type="nucleotide sequence ID" value="XM_032085004.1"/>
</dbReference>
<feature type="domain" description="Xylose isomerase-like TIM barrel" evidence="1">
    <location>
        <begin position="274"/>
        <end position="576"/>
    </location>
</feature>
<sequence>MPSETDPRAYAYLVGIGVTHSIAPPMHNYIAKALGHDWTFLAKECPTVEDAVQLFRRSDFAGGVVTMPYKRTIMDHLDGLDEYAIRLGACNNVYRTSDGKLRGTNTDWRGIKGCLLGASAAGRGKPAVLIGAGGAARAAIFTLHDQLECHQIYLVNRDRDEVKVLLDEAKQVYGDGLEIIYVERAEQVNTLPSPYYIVGTVPDAEPSTPDEIQVHQIIGSFLSTPQEKGVLLDMCFKPRNTRILQAGKANGWRTPAIASMSLGRAWVHSLPEKLAQAAKAGFKGVEIFYEDLEYLAKEKGPVTESALLSAAQETRAICDHHGLKVIGMQPFLFYEGLTDRAQHQEKIERLKLWFVIVKILGTDIIQIPSNFQADGISGDLDLIVSDMVEVADLGLKEEPVVRFAYENLAWGTFISTWESLWEVVRRVDRPNFGCCLDTFNIAGRVWADPASISGTTPDADTALAASLKSLVRTVDVNKVFYVQVVDAERMQRPLIEGHPFYVEGQPARMSWSRNARLFLYEQERGGYLPVVQVAEAFLKGLGFEGWVSMELFSRSMADPDSTVPETHAQRGIKAWKRLAEELDL</sequence>
<keyword evidence="4" id="KW-1185">Reference proteome</keyword>
<dbReference type="OrthoDB" id="5360893at2759"/>
<reference evidence="3 4" key="1">
    <citation type="submission" date="2019-04" db="EMBL/GenBank/DDBJ databases">
        <authorList>
            <consortium name="DOE Joint Genome Institute"/>
            <person name="Mondo S."/>
            <person name="Kjaerbolling I."/>
            <person name="Vesth T."/>
            <person name="Frisvad J.C."/>
            <person name="Nybo J.L."/>
            <person name="Theobald S."/>
            <person name="Kildgaard S."/>
            <person name="Isbrandt T."/>
            <person name="Kuo A."/>
            <person name="Sato A."/>
            <person name="Lyhne E.K."/>
            <person name="Kogle M.E."/>
            <person name="Wiebenga A."/>
            <person name="Kun R.S."/>
            <person name="Lubbers R.J."/>
            <person name="Makela M.R."/>
            <person name="Barry K."/>
            <person name="Chovatia M."/>
            <person name="Clum A."/>
            <person name="Daum C."/>
            <person name="Haridas S."/>
            <person name="He G."/>
            <person name="LaButti K."/>
            <person name="Lipzen A."/>
            <person name="Riley R."/>
            <person name="Salamov A."/>
            <person name="Simmons B.A."/>
            <person name="Magnuson J.K."/>
            <person name="Henrissat B."/>
            <person name="Mortensen U.H."/>
            <person name="Larsen T.O."/>
            <person name="Devries R.P."/>
            <person name="Grigoriev I.V."/>
            <person name="Machida M."/>
            <person name="Baker S.E."/>
            <person name="Andersen M.R."/>
            <person name="Cantor M.N."/>
            <person name="Hua S.X."/>
        </authorList>
    </citation>
    <scope>NUCLEOTIDE SEQUENCE [LARGE SCALE GENOMIC DNA]</scope>
    <source>
        <strain evidence="3 4">CBS 119388</strain>
    </source>
</reference>
<dbReference type="AlphaFoldDB" id="A0A5N7D787"/>
<feature type="domain" description="Shikimate dehydrogenase substrate binding N-terminal" evidence="2">
    <location>
        <begin position="13"/>
        <end position="93"/>
    </location>
</feature>
<dbReference type="InterPro" id="IPR046346">
    <property type="entry name" value="Aminoacid_DH-like_N_sf"/>
</dbReference>
<dbReference type="PANTHER" id="PTHR12110">
    <property type="entry name" value="HYDROXYPYRUVATE ISOMERASE"/>
    <property type="match status" value="1"/>
</dbReference>